<keyword evidence="2" id="KW-1185">Reference proteome</keyword>
<dbReference type="RefSeq" id="WP_096579439.1">
    <property type="nucleotide sequence ID" value="NZ_CAWNJS010000001.1"/>
</dbReference>
<accession>A0A1Z4N484</accession>
<evidence type="ECO:0000313" key="1">
    <source>
        <dbReference type="EMBL" id="BAZ00507.1"/>
    </source>
</evidence>
<dbReference type="Proteomes" id="UP000218785">
    <property type="component" value="Chromosome"/>
</dbReference>
<dbReference type="SUPFAM" id="SSF47413">
    <property type="entry name" value="lambda repressor-like DNA-binding domains"/>
    <property type="match status" value="1"/>
</dbReference>
<proteinExistence type="predicted"/>
<protein>
    <recommendedName>
        <fullName evidence="3">XRE family transcriptional regulator</fullName>
    </recommendedName>
</protein>
<reference evidence="1 2" key="1">
    <citation type="submission" date="2017-06" db="EMBL/GenBank/DDBJ databases">
        <title>Genome sequencing of cyanobaciteial culture collection at National Institute for Environmental Studies (NIES).</title>
        <authorList>
            <person name="Hirose Y."/>
            <person name="Shimura Y."/>
            <person name="Fujisawa T."/>
            <person name="Nakamura Y."/>
            <person name="Kawachi M."/>
        </authorList>
    </citation>
    <scope>NUCLEOTIDE SEQUENCE [LARGE SCALE GENOMIC DNA]</scope>
    <source>
        <strain evidence="1 2">NIES-37</strain>
    </source>
</reference>
<dbReference type="EMBL" id="AP018248">
    <property type="protein sequence ID" value="BAZ00507.1"/>
    <property type="molecule type" value="Genomic_DNA"/>
</dbReference>
<sequence>MEFIKKIRESKNISSYRMSKELGFPSQKHYAAFEDTKQAVSMDKLIRLWRYSGLSAKAFLEMIEEEVGAKTTEELEE</sequence>
<gene>
    <name evidence="1" type="ORF">NIES37_44990</name>
</gene>
<name>A0A1Z4N484_9CYAN</name>
<organism evidence="1 2">
    <name type="scientific">Tolypothrix tenuis PCC 7101</name>
    <dbReference type="NCBI Taxonomy" id="231146"/>
    <lineage>
        <taxon>Bacteria</taxon>
        <taxon>Bacillati</taxon>
        <taxon>Cyanobacteriota</taxon>
        <taxon>Cyanophyceae</taxon>
        <taxon>Nostocales</taxon>
        <taxon>Tolypothrichaceae</taxon>
        <taxon>Tolypothrix</taxon>
    </lineage>
</organism>
<dbReference type="GO" id="GO:0003677">
    <property type="term" value="F:DNA binding"/>
    <property type="evidence" value="ECO:0007669"/>
    <property type="project" value="InterPro"/>
</dbReference>
<dbReference type="KEGG" id="ttq:NIES37_44990"/>
<dbReference type="AlphaFoldDB" id="A0A1Z4N484"/>
<dbReference type="InterPro" id="IPR010982">
    <property type="entry name" value="Lambda_DNA-bd_dom_sf"/>
</dbReference>
<evidence type="ECO:0008006" key="3">
    <source>
        <dbReference type="Google" id="ProtNLM"/>
    </source>
</evidence>
<evidence type="ECO:0000313" key="2">
    <source>
        <dbReference type="Proteomes" id="UP000218785"/>
    </source>
</evidence>
<dbReference type="Gene3D" id="1.10.260.40">
    <property type="entry name" value="lambda repressor-like DNA-binding domains"/>
    <property type="match status" value="1"/>
</dbReference>